<dbReference type="AlphaFoldDB" id="A0AAD8EKB9"/>
<gene>
    <name evidence="1" type="ORF">L9F63_027558</name>
</gene>
<keyword evidence="2" id="KW-1185">Reference proteome</keyword>
<organism evidence="1 2">
    <name type="scientific">Diploptera punctata</name>
    <name type="common">Pacific beetle cockroach</name>
    <dbReference type="NCBI Taxonomy" id="6984"/>
    <lineage>
        <taxon>Eukaryota</taxon>
        <taxon>Metazoa</taxon>
        <taxon>Ecdysozoa</taxon>
        <taxon>Arthropoda</taxon>
        <taxon>Hexapoda</taxon>
        <taxon>Insecta</taxon>
        <taxon>Pterygota</taxon>
        <taxon>Neoptera</taxon>
        <taxon>Polyneoptera</taxon>
        <taxon>Dictyoptera</taxon>
        <taxon>Blattodea</taxon>
        <taxon>Blaberoidea</taxon>
        <taxon>Blaberidae</taxon>
        <taxon>Diplopterinae</taxon>
        <taxon>Diploptera</taxon>
    </lineage>
</organism>
<dbReference type="EMBL" id="JASPKZ010003308">
    <property type="protein sequence ID" value="KAJ9593800.1"/>
    <property type="molecule type" value="Genomic_DNA"/>
</dbReference>
<name>A0AAD8EKB9_DIPPU</name>
<reference evidence="1" key="2">
    <citation type="submission" date="2023-05" db="EMBL/GenBank/DDBJ databases">
        <authorList>
            <person name="Fouks B."/>
        </authorList>
    </citation>
    <scope>NUCLEOTIDE SEQUENCE</scope>
    <source>
        <strain evidence="1">Stay&amp;Tobe</strain>
        <tissue evidence="1">Testes</tissue>
    </source>
</reference>
<proteinExistence type="predicted"/>
<protein>
    <submittedName>
        <fullName evidence="1">Uncharacterized protein</fullName>
    </submittedName>
</protein>
<comment type="caution">
    <text evidence="1">The sequence shown here is derived from an EMBL/GenBank/DDBJ whole genome shotgun (WGS) entry which is preliminary data.</text>
</comment>
<evidence type="ECO:0000313" key="1">
    <source>
        <dbReference type="EMBL" id="KAJ9593800.1"/>
    </source>
</evidence>
<evidence type="ECO:0000313" key="2">
    <source>
        <dbReference type="Proteomes" id="UP001233999"/>
    </source>
</evidence>
<reference evidence="1" key="1">
    <citation type="journal article" date="2023" name="IScience">
        <title>Live-bearing cockroach genome reveals convergent evolutionary mechanisms linked to viviparity in insects and beyond.</title>
        <authorList>
            <person name="Fouks B."/>
            <person name="Harrison M.C."/>
            <person name="Mikhailova A.A."/>
            <person name="Marchal E."/>
            <person name="English S."/>
            <person name="Carruthers M."/>
            <person name="Jennings E.C."/>
            <person name="Chiamaka E.L."/>
            <person name="Frigard R.A."/>
            <person name="Pippel M."/>
            <person name="Attardo G.M."/>
            <person name="Benoit J.B."/>
            <person name="Bornberg-Bauer E."/>
            <person name="Tobe S.S."/>
        </authorList>
    </citation>
    <scope>NUCLEOTIDE SEQUENCE</scope>
    <source>
        <strain evidence="1">Stay&amp;Tobe</strain>
    </source>
</reference>
<dbReference type="Proteomes" id="UP001233999">
    <property type="component" value="Unassembled WGS sequence"/>
</dbReference>
<sequence>MRQLKKRLWYSLERIPKVLFVHSSKQRHLVARARNRKVETHRDGSRVHYFADDNKYSLQDLFEHEKLNSVEDQNEMFIKLAGKAAQGNMGLIFLKRKLE</sequence>
<accession>A0AAD8EKB9</accession>